<evidence type="ECO:0000313" key="3">
    <source>
        <dbReference type="Proteomes" id="UP000030706"/>
    </source>
</evidence>
<evidence type="ECO:0000256" key="1">
    <source>
        <dbReference type="SAM" id="Phobius"/>
    </source>
</evidence>
<accession>A0A074XRQ1</accession>
<evidence type="ECO:0000313" key="2">
    <source>
        <dbReference type="EMBL" id="KEQ84657.1"/>
    </source>
</evidence>
<name>A0A074XRQ1_AURPU</name>
<dbReference type="RefSeq" id="XP_029760844.1">
    <property type="nucleotide sequence ID" value="XM_029909808.1"/>
</dbReference>
<protein>
    <submittedName>
        <fullName evidence="2">Uncharacterized protein</fullName>
    </submittedName>
</protein>
<feature type="transmembrane region" description="Helical" evidence="1">
    <location>
        <begin position="199"/>
        <end position="218"/>
    </location>
</feature>
<keyword evidence="1" id="KW-1133">Transmembrane helix</keyword>
<proteinExistence type="predicted"/>
<feature type="transmembrane region" description="Helical" evidence="1">
    <location>
        <begin position="6"/>
        <end position="31"/>
    </location>
</feature>
<dbReference type="OrthoDB" id="10534022at2759"/>
<dbReference type="GeneID" id="40752114"/>
<keyword evidence="1" id="KW-0812">Transmembrane</keyword>
<keyword evidence="1" id="KW-0472">Membrane</keyword>
<organism evidence="2 3">
    <name type="scientific">Aureobasidium pullulans EXF-150</name>
    <dbReference type="NCBI Taxonomy" id="1043002"/>
    <lineage>
        <taxon>Eukaryota</taxon>
        <taxon>Fungi</taxon>
        <taxon>Dikarya</taxon>
        <taxon>Ascomycota</taxon>
        <taxon>Pezizomycotina</taxon>
        <taxon>Dothideomycetes</taxon>
        <taxon>Dothideomycetidae</taxon>
        <taxon>Dothideales</taxon>
        <taxon>Saccotheciaceae</taxon>
        <taxon>Aureobasidium</taxon>
    </lineage>
</organism>
<dbReference type="AlphaFoldDB" id="A0A074XRQ1"/>
<sequence length="267" mass="29533">MLLFQYSLYVALFSTFGIAIANLGITGYLLALVRDPNTARRQYYVLVNPVLRVLSPMSILPGWILEESSWFTLATSMITIVDIPIIGFVLWRRQRLGSNDRSDKRYFAWLAICCLVTINLIMSSSALAWTARENHGYHDLDPITEGFDINAPTFGPYYRYTSSVGFTLASFSCSLAEVAVGEDTYAHHLCHIARTPCKFLIAQIALSGAVLLLAIGLWKFPNVDSIIDGPEKASGETKAIGITCEETEMGSNLATARRVSGTCRRTD</sequence>
<reference evidence="2 3" key="1">
    <citation type="journal article" date="2014" name="BMC Genomics">
        <title>Genome sequencing of four Aureobasidium pullulans varieties: biotechnological potential, stress tolerance, and description of new species.</title>
        <authorList>
            <person name="Gostin Ar C."/>
            <person name="Ohm R.A."/>
            <person name="Kogej T."/>
            <person name="Sonjak S."/>
            <person name="Turk M."/>
            <person name="Zajc J."/>
            <person name="Zalar P."/>
            <person name="Grube M."/>
            <person name="Sun H."/>
            <person name="Han J."/>
            <person name="Sharma A."/>
            <person name="Chiniquy J."/>
            <person name="Ngan C.Y."/>
            <person name="Lipzen A."/>
            <person name="Barry K."/>
            <person name="Grigoriev I.V."/>
            <person name="Gunde-Cimerman N."/>
        </authorList>
    </citation>
    <scope>NUCLEOTIDE SEQUENCE [LARGE SCALE GENOMIC DNA]</scope>
    <source>
        <strain evidence="2 3">EXF-150</strain>
    </source>
</reference>
<dbReference type="EMBL" id="KL584982">
    <property type="protein sequence ID" value="KEQ84657.1"/>
    <property type="molecule type" value="Genomic_DNA"/>
</dbReference>
<feature type="transmembrane region" description="Helical" evidence="1">
    <location>
        <begin position="43"/>
        <end position="64"/>
    </location>
</feature>
<dbReference type="HOGENOM" id="CLU_1042012_0_0_1"/>
<feature type="transmembrane region" description="Helical" evidence="1">
    <location>
        <begin position="70"/>
        <end position="91"/>
    </location>
</feature>
<dbReference type="Proteomes" id="UP000030706">
    <property type="component" value="Unassembled WGS sequence"/>
</dbReference>
<gene>
    <name evidence="2" type="ORF">M438DRAFT_405834</name>
</gene>
<keyword evidence="3" id="KW-1185">Reference proteome</keyword>
<feature type="transmembrane region" description="Helical" evidence="1">
    <location>
        <begin position="106"/>
        <end position="129"/>
    </location>
</feature>